<dbReference type="InterPro" id="IPR050538">
    <property type="entry name" value="MAP_kinase_kinase_kinase"/>
</dbReference>
<dbReference type="Gene3D" id="1.10.510.10">
    <property type="entry name" value="Transferase(Phosphotransferase) domain 1"/>
    <property type="match status" value="1"/>
</dbReference>
<keyword evidence="3" id="KW-0418">Kinase</keyword>
<dbReference type="InterPro" id="IPR000719">
    <property type="entry name" value="Prot_kinase_dom"/>
</dbReference>
<dbReference type="Proteomes" id="UP000673552">
    <property type="component" value="Chromosome 36"/>
</dbReference>
<keyword evidence="4" id="KW-0067">ATP-binding</keyword>
<dbReference type="PROSITE" id="PS00108">
    <property type="entry name" value="PROTEIN_KINASE_ST"/>
    <property type="match status" value="1"/>
</dbReference>
<dbReference type="OrthoDB" id="40902at2759"/>
<dbReference type="GO" id="GO:0004672">
    <property type="term" value="F:protein kinase activity"/>
    <property type="evidence" value="ECO:0007669"/>
    <property type="project" value="InterPro"/>
</dbReference>
<evidence type="ECO:0000256" key="1">
    <source>
        <dbReference type="ARBA" id="ARBA00022679"/>
    </source>
</evidence>
<protein>
    <recommendedName>
        <fullName evidence="5">Protein kinase domain-containing protein</fullName>
    </recommendedName>
</protein>
<evidence type="ECO:0000313" key="6">
    <source>
        <dbReference type="EMBL" id="KAG5464217.1"/>
    </source>
</evidence>
<keyword evidence="2" id="KW-0547">Nucleotide-binding</keyword>
<reference evidence="6 7" key="1">
    <citation type="submission" date="2021-03" db="EMBL/GenBank/DDBJ databases">
        <title>Leishmania (Mundinia) martiniquensis Genome sequencing and assembly.</title>
        <authorList>
            <person name="Almutairi H."/>
            <person name="Gatherer D."/>
        </authorList>
    </citation>
    <scope>NUCLEOTIDE SEQUENCE [LARGE SCALE GENOMIC DNA]</scope>
    <source>
        <strain evidence="6">LSCM1</strain>
    </source>
</reference>
<dbReference type="SMART" id="SM00220">
    <property type="entry name" value="S_TKc"/>
    <property type="match status" value="1"/>
</dbReference>
<dbReference type="PANTHER" id="PTHR48016">
    <property type="entry name" value="MAP KINASE KINASE KINASE SSK2-RELATED-RELATED"/>
    <property type="match status" value="1"/>
</dbReference>
<dbReference type="PROSITE" id="PS50011">
    <property type="entry name" value="PROTEIN_KINASE_DOM"/>
    <property type="match status" value="1"/>
</dbReference>
<gene>
    <name evidence="6" type="ORF">LSCM1_00397</name>
</gene>
<evidence type="ECO:0000313" key="7">
    <source>
        <dbReference type="Proteomes" id="UP000673552"/>
    </source>
</evidence>
<evidence type="ECO:0000256" key="4">
    <source>
        <dbReference type="ARBA" id="ARBA00022840"/>
    </source>
</evidence>
<proteinExistence type="predicted"/>
<dbReference type="GO" id="GO:0005524">
    <property type="term" value="F:ATP binding"/>
    <property type="evidence" value="ECO:0007669"/>
    <property type="project" value="UniProtKB-KW"/>
</dbReference>
<accession>A0A836FKF8</accession>
<dbReference type="SUPFAM" id="SSF56112">
    <property type="entry name" value="Protein kinase-like (PK-like)"/>
    <property type="match status" value="1"/>
</dbReference>
<dbReference type="AlphaFoldDB" id="A0A836FKF8"/>
<evidence type="ECO:0000256" key="2">
    <source>
        <dbReference type="ARBA" id="ARBA00022741"/>
    </source>
</evidence>
<keyword evidence="7" id="KW-1185">Reference proteome</keyword>
<dbReference type="InterPro" id="IPR008271">
    <property type="entry name" value="Ser/Thr_kinase_AS"/>
</dbReference>
<dbReference type="PANTHER" id="PTHR48016:SF56">
    <property type="entry name" value="MAPKK KINASE"/>
    <property type="match status" value="1"/>
</dbReference>
<organism evidence="6 7">
    <name type="scientific">Leishmania martiniquensis</name>
    <dbReference type="NCBI Taxonomy" id="1580590"/>
    <lineage>
        <taxon>Eukaryota</taxon>
        <taxon>Discoba</taxon>
        <taxon>Euglenozoa</taxon>
        <taxon>Kinetoplastea</taxon>
        <taxon>Metakinetoplastina</taxon>
        <taxon>Trypanosomatida</taxon>
        <taxon>Trypanosomatidae</taxon>
        <taxon>Leishmaniinae</taxon>
        <taxon>Leishmania</taxon>
    </lineage>
</organism>
<evidence type="ECO:0000259" key="5">
    <source>
        <dbReference type="PROSITE" id="PS50011"/>
    </source>
</evidence>
<dbReference type="Pfam" id="PF00069">
    <property type="entry name" value="Pkinase"/>
    <property type="match status" value="1"/>
</dbReference>
<keyword evidence="1" id="KW-0808">Transferase</keyword>
<dbReference type="RefSeq" id="XP_067174154.1">
    <property type="nucleotide sequence ID" value="XM_067318049.1"/>
</dbReference>
<sequence>MNEIEIRCQLAHPNIIHCFYCERAETTLNFFMALVDQRTVADLLKRYPRLPEDQVATVIKQLLQAVNYLHECGIIHRDIKPGNMLISKGQLKLSDFGTATTNAREGTAGTIRYMAPEVIDGRPSGKEGGIWPIGCVACECLRIRRSGGALLDYGAPEEYPSDVSAQAVGFIKACMQRNPSDGATAGTLLLHDFIAHLDHEVSQLAEVPSEAVVGEKRAPRKPCSSSSDLTVVSWSFDQSVCSHFLALLLLLSLPLFDAEGSAAASFQGS</sequence>
<name>A0A836FKF8_9TRYP</name>
<feature type="domain" description="Protein kinase" evidence="5">
    <location>
        <begin position="1"/>
        <end position="194"/>
    </location>
</feature>
<dbReference type="InterPro" id="IPR011009">
    <property type="entry name" value="Kinase-like_dom_sf"/>
</dbReference>
<dbReference type="EMBL" id="JAFEUZ010000036">
    <property type="protein sequence ID" value="KAG5464217.1"/>
    <property type="molecule type" value="Genomic_DNA"/>
</dbReference>
<comment type="caution">
    <text evidence="6">The sequence shown here is derived from an EMBL/GenBank/DDBJ whole genome shotgun (WGS) entry which is preliminary data.</text>
</comment>
<evidence type="ECO:0000256" key="3">
    <source>
        <dbReference type="ARBA" id="ARBA00022777"/>
    </source>
</evidence>
<dbReference type="GeneID" id="92510561"/>
<dbReference type="KEGG" id="lmat:92510561"/>